<keyword evidence="4" id="KW-1185">Reference proteome</keyword>
<name>A0ABU7EUB5_9TELE</name>
<comment type="similarity">
    <text evidence="1">Belongs to the reduced folate carrier (RFC) transporter (TC 2.A.48) family.</text>
</comment>
<organism evidence="3 4">
    <name type="scientific">Characodon lateralis</name>
    <dbReference type="NCBI Taxonomy" id="208331"/>
    <lineage>
        <taxon>Eukaryota</taxon>
        <taxon>Metazoa</taxon>
        <taxon>Chordata</taxon>
        <taxon>Craniata</taxon>
        <taxon>Vertebrata</taxon>
        <taxon>Euteleostomi</taxon>
        <taxon>Actinopterygii</taxon>
        <taxon>Neopterygii</taxon>
        <taxon>Teleostei</taxon>
        <taxon>Neoteleostei</taxon>
        <taxon>Acanthomorphata</taxon>
        <taxon>Ovalentaria</taxon>
        <taxon>Atherinomorphae</taxon>
        <taxon>Cyprinodontiformes</taxon>
        <taxon>Goodeidae</taxon>
        <taxon>Characodon</taxon>
    </lineage>
</organism>
<comment type="caution">
    <text evidence="3">The sequence shown here is derived from an EMBL/GenBank/DDBJ whole genome shotgun (WGS) entry which is preliminary data.</text>
</comment>
<evidence type="ECO:0000313" key="3">
    <source>
        <dbReference type="EMBL" id="MED6290772.1"/>
    </source>
</evidence>
<evidence type="ECO:0000313" key="4">
    <source>
        <dbReference type="Proteomes" id="UP001352852"/>
    </source>
</evidence>
<keyword evidence="2" id="KW-0472">Membrane</keyword>
<feature type="transmembrane region" description="Helical" evidence="2">
    <location>
        <begin position="18"/>
        <end position="37"/>
    </location>
</feature>
<dbReference type="EMBL" id="JAHUTJ010066963">
    <property type="protein sequence ID" value="MED6290772.1"/>
    <property type="molecule type" value="Genomic_DNA"/>
</dbReference>
<evidence type="ECO:0000256" key="1">
    <source>
        <dbReference type="ARBA" id="ARBA00005773"/>
    </source>
</evidence>
<protein>
    <submittedName>
        <fullName evidence="3">Uncharacterized protein</fullName>
    </submittedName>
</protein>
<keyword evidence="2" id="KW-0812">Transmembrane</keyword>
<dbReference type="Proteomes" id="UP001352852">
    <property type="component" value="Unassembled WGS sequence"/>
</dbReference>
<dbReference type="PANTHER" id="PTHR10686">
    <property type="entry name" value="FOLATE TRANSPORTER"/>
    <property type="match status" value="1"/>
</dbReference>
<keyword evidence="2" id="KW-1133">Transmembrane helix</keyword>
<reference evidence="3 4" key="1">
    <citation type="submission" date="2021-06" db="EMBL/GenBank/DDBJ databases">
        <authorList>
            <person name="Palmer J.M."/>
        </authorList>
    </citation>
    <scope>NUCLEOTIDE SEQUENCE [LARGE SCALE GENOMIC DNA]</scope>
    <source>
        <strain evidence="3 4">CL_MEX2019</strain>
        <tissue evidence="3">Muscle</tissue>
    </source>
</reference>
<evidence type="ECO:0000256" key="2">
    <source>
        <dbReference type="SAM" id="Phobius"/>
    </source>
</evidence>
<feature type="transmembrane region" description="Helical" evidence="2">
    <location>
        <begin position="83"/>
        <end position="104"/>
    </location>
</feature>
<dbReference type="PANTHER" id="PTHR10686:SF19">
    <property type="entry name" value="THIAMINE TRANSPORTER 1"/>
    <property type="match status" value="1"/>
</dbReference>
<proteinExistence type="inferred from homology"/>
<feature type="transmembrane region" description="Helical" evidence="2">
    <location>
        <begin position="49"/>
        <end position="71"/>
    </location>
</feature>
<dbReference type="Pfam" id="PF01770">
    <property type="entry name" value="Folate_carrier"/>
    <property type="match status" value="1"/>
</dbReference>
<dbReference type="InterPro" id="IPR002666">
    <property type="entry name" value="Folate_carrier"/>
</dbReference>
<accession>A0ABU7EUB5</accession>
<sequence length="134" mass="14929">MAVCVFIMTLQKNIWMCYSSYIVFRAVYMLLITVATYQIAANLSMQRYALVFGVNTFGALLLWTLITVVVVDSAGLGLNVFTQFLIYGSYFAVISVIFLLAGLYRLFSRCTNEEVLTQVHRESSTCSNGDCIGG</sequence>
<gene>
    <name evidence="3" type="ORF">CHARACLAT_016862</name>
</gene>